<comment type="subcellular location">
    <subcellularLocation>
        <location evidence="2">Cytoplasm</location>
    </subcellularLocation>
</comment>
<dbReference type="FunFam" id="3.40.50.150:FF:000101">
    <property type="entry name" value="Thiopurine S-methyltransferase"/>
    <property type="match status" value="1"/>
</dbReference>
<dbReference type="OrthoDB" id="9778208at2"/>
<dbReference type="GO" id="GO:0008119">
    <property type="term" value="F:thiopurine S-methyltransferase activity"/>
    <property type="evidence" value="ECO:0007669"/>
    <property type="project" value="UniProtKB-UniRule"/>
</dbReference>
<dbReference type="PANTHER" id="PTHR10259:SF11">
    <property type="entry name" value="THIOPURINE S-METHYLTRANSFERASE"/>
    <property type="match status" value="1"/>
</dbReference>
<dbReference type="Pfam" id="PF05724">
    <property type="entry name" value="TPMT"/>
    <property type="match status" value="1"/>
</dbReference>
<dbReference type="GO" id="GO:0010038">
    <property type="term" value="P:response to metal ion"/>
    <property type="evidence" value="ECO:0007669"/>
    <property type="project" value="InterPro"/>
</dbReference>
<evidence type="ECO:0000256" key="6">
    <source>
        <dbReference type="ARBA" id="ARBA00022603"/>
    </source>
</evidence>
<comment type="catalytic activity">
    <reaction evidence="1">
        <text>S-adenosyl-L-methionine + a thiopurine = S-adenosyl-L-homocysteine + a thiopurine S-methylether.</text>
        <dbReference type="EC" id="2.1.1.67"/>
    </reaction>
</comment>
<organism evidence="10 11">
    <name type="scientific">Planctomicrobium piriforme</name>
    <dbReference type="NCBI Taxonomy" id="1576369"/>
    <lineage>
        <taxon>Bacteria</taxon>
        <taxon>Pseudomonadati</taxon>
        <taxon>Planctomycetota</taxon>
        <taxon>Planctomycetia</taxon>
        <taxon>Planctomycetales</taxon>
        <taxon>Planctomycetaceae</taxon>
        <taxon>Planctomicrobium</taxon>
    </lineage>
</organism>
<evidence type="ECO:0000256" key="8">
    <source>
        <dbReference type="ARBA" id="ARBA00022691"/>
    </source>
</evidence>
<evidence type="ECO:0000313" key="10">
    <source>
        <dbReference type="EMBL" id="SFH55844.1"/>
    </source>
</evidence>
<evidence type="ECO:0000256" key="5">
    <source>
        <dbReference type="ARBA" id="ARBA00022490"/>
    </source>
</evidence>
<dbReference type="InterPro" id="IPR008854">
    <property type="entry name" value="TPMT"/>
</dbReference>
<dbReference type="NCBIfam" id="NF009732">
    <property type="entry name" value="PRK13255.1"/>
    <property type="match status" value="1"/>
</dbReference>
<dbReference type="PIRSF" id="PIRSF023956">
    <property type="entry name" value="Thiopurine_S-methyltransferase"/>
    <property type="match status" value="1"/>
</dbReference>
<keyword evidence="6 10" id="KW-0489">Methyltransferase</keyword>
<comment type="similarity">
    <text evidence="3">Belongs to the class I-like SAM-binding methyltransferase superfamily. TPMT family.</text>
</comment>
<protein>
    <recommendedName>
        <fullName evidence="4 9">Thiopurine S-methyltransferase</fullName>
        <ecNumber evidence="4 9">2.1.1.67</ecNumber>
    </recommendedName>
</protein>
<evidence type="ECO:0000256" key="7">
    <source>
        <dbReference type="ARBA" id="ARBA00022679"/>
    </source>
</evidence>
<dbReference type="EMBL" id="FOQD01000001">
    <property type="protein sequence ID" value="SFH55844.1"/>
    <property type="molecule type" value="Genomic_DNA"/>
</dbReference>
<dbReference type="PANTHER" id="PTHR10259">
    <property type="entry name" value="THIOPURINE S-METHYLTRANSFERASE"/>
    <property type="match status" value="1"/>
</dbReference>
<dbReference type="Proteomes" id="UP000199518">
    <property type="component" value="Unassembled WGS sequence"/>
</dbReference>
<keyword evidence="8" id="KW-0949">S-adenosyl-L-methionine</keyword>
<evidence type="ECO:0000313" key="11">
    <source>
        <dbReference type="Proteomes" id="UP000199518"/>
    </source>
</evidence>
<dbReference type="PROSITE" id="PS51585">
    <property type="entry name" value="SAM_MT_TPMT"/>
    <property type="match status" value="1"/>
</dbReference>
<dbReference type="AlphaFoldDB" id="A0A1I3B0N2"/>
<evidence type="ECO:0000256" key="4">
    <source>
        <dbReference type="ARBA" id="ARBA00011905"/>
    </source>
</evidence>
<evidence type="ECO:0000256" key="3">
    <source>
        <dbReference type="ARBA" id="ARBA00008145"/>
    </source>
</evidence>
<dbReference type="RefSeq" id="WP_092047011.1">
    <property type="nucleotide sequence ID" value="NZ_FOQD01000001.1"/>
</dbReference>
<evidence type="ECO:0000256" key="1">
    <source>
        <dbReference type="ARBA" id="ARBA00000903"/>
    </source>
</evidence>
<dbReference type="GO" id="GO:0005737">
    <property type="term" value="C:cytoplasm"/>
    <property type="evidence" value="ECO:0007669"/>
    <property type="project" value="UniProtKB-SubCell"/>
</dbReference>
<keyword evidence="11" id="KW-1185">Reference proteome</keyword>
<dbReference type="InterPro" id="IPR025835">
    <property type="entry name" value="Thiopurine_S-MeTrfase"/>
</dbReference>
<keyword evidence="5" id="KW-0963">Cytoplasm</keyword>
<evidence type="ECO:0000256" key="9">
    <source>
        <dbReference type="NCBIfam" id="TIGR03840"/>
    </source>
</evidence>
<proteinExistence type="inferred from homology"/>
<sequence>MDANFWHDRWQKNEIPFHEKQANPLLVNYFARLQLEPGSRIFVPLCGKTLDIHWLLANGHRVVGAELSELAVQQLFQELGISPTIQPMNGLIKYSAAGIDVFVGDLFSLTKEQLGPVDAIYDRAALIALPEPVRVKYAAHLKELTASAPQLLATLEYDQSTQHGPPFSVDSNEVRRHYGESYAVTLLASQELVGGLRARCEAMEHVWLLSRV</sequence>
<dbReference type="EC" id="2.1.1.67" evidence="4 9"/>
<dbReference type="SUPFAM" id="SSF53335">
    <property type="entry name" value="S-adenosyl-L-methionine-dependent methyltransferases"/>
    <property type="match status" value="1"/>
</dbReference>
<dbReference type="InterPro" id="IPR029063">
    <property type="entry name" value="SAM-dependent_MTases_sf"/>
</dbReference>
<gene>
    <name evidence="10" type="ORF">SAMN05421753_101159</name>
</gene>
<dbReference type="GO" id="GO:0032259">
    <property type="term" value="P:methylation"/>
    <property type="evidence" value="ECO:0007669"/>
    <property type="project" value="UniProtKB-KW"/>
</dbReference>
<dbReference type="HAMAP" id="MF_00812">
    <property type="entry name" value="Thiopur_methtran"/>
    <property type="match status" value="1"/>
</dbReference>
<dbReference type="NCBIfam" id="TIGR03840">
    <property type="entry name" value="TMPT_Se_Te"/>
    <property type="match status" value="1"/>
</dbReference>
<keyword evidence="7 10" id="KW-0808">Transferase</keyword>
<accession>A0A1I3B0N2</accession>
<dbReference type="STRING" id="1576369.SAMN05421753_101159"/>
<name>A0A1I3B0N2_9PLAN</name>
<evidence type="ECO:0000256" key="2">
    <source>
        <dbReference type="ARBA" id="ARBA00004496"/>
    </source>
</evidence>
<dbReference type="Gene3D" id="3.40.50.150">
    <property type="entry name" value="Vaccinia Virus protein VP39"/>
    <property type="match status" value="1"/>
</dbReference>
<reference evidence="11" key="1">
    <citation type="submission" date="2016-10" db="EMBL/GenBank/DDBJ databases">
        <authorList>
            <person name="Varghese N."/>
            <person name="Submissions S."/>
        </authorList>
    </citation>
    <scope>NUCLEOTIDE SEQUENCE [LARGE SCALE GENOMIC DNA]</scope>
    <source>
        <strain evidence="11">DSM 26348</strain>
    </source>
</reference>
<dbReference type="InterPro" id="IPR022474">
    <property type="entry name" value="Thiopur_S-MeTfrase_Se/Te_detox"/>
</dbReference>